<proteinExistence type="predicted"/>
<name>A0ABZ0HQA5_9HYPH</name>
<evidence type="ECO:0000313" key="2">
    <source>
        <dbReference type="EMBL" id="WOJ88940.1"/>
    </source>
</evidence>
<sequence>MQSMDELFHALLQDVYYAEKQLLKALPKLAKKSTNQKLKEALTKHREETEEQVERLEKVFEAIGKRPRGKTCDAILGIIAEGQEVMNEVDDEALRDAGIVSSAQAAEHYEIARYGTLCAWAKLLGQDEAVELLSETLAEEKHADELLTNIAEAGVNESAAERPQAAE</sequence>
<dbReference type="InterPro" id="IPR010287">
    <property type="entry name" value="DUF892_YciF-like"/>
</dbReference>
<dbReference type="CDD" id="cd07909">
    <property type="entry name" value="YciF"/>
    <property type="match status" value="1"/>
</dbReference>
<keyword evidence="3" id="KW-1185">Reference proteome</keyword>
<gene>
    <name evidence="2" type="ORF">RZS28_14150</name>
</gene>
<dbReference type="Pfam" id="PF05974">
    <property type="entry name" value="DUF892"/>
    <property type="match status" value="1"/>
</dbReference>
<dbReference type="PANTHER" id="PTHR30565">
    <property type="entry name" value="PROTEIN YCIF"/>
    <property type="match status" value="1"/>
</dbReference>
<dbReference type="InterPro" id="IPR009078">
    <property type="entry name" value="Ferritin-like_SF"/>
</dbReference>
<dbReference type="Gene3D" id="1.20.1260.10">
    <property type="match status" value="1"/>
</dbReference>
<accession>A0ABZ0HQA5</accession>
<organism evidence="2 3">
    <name type="scientific">Methylocapsa polymorpha</name>
    <dbReference type="NCBI Taxonomy" id="3080828"/>
    <lineage>
        <taxon>Bacteria</taxon>
        <taxon>Pseudomonadati</taxon>
        <taxon>Pseudomonadota</taxon>
        <taxon>Alphaproteobacteria</taxon>
        <taxon>Hyphomicrobiales</taxon>
        <taxon>Beijerinckiaceae</taxon>
        <taxon>Methylocapsa</taxon>
    </lineage>
</organism>
<reference evidence="2 3" key="1">
    <citation type="submission" date="2023-10" db="EMBL/GenBank/DDBJ databases">
        <title>Novel methanotroph of the genus Methylocapsa from a subarctic wetland.</title>
        <authorList>
            <person name="Belova S.E."/>
            <person name="Oshkin I.Y."/>
            <person name="Miroshnikov K."/>
            <person name="Dedysh S.N."/>
        </authorList>
    </citation>
    <scope>NUCLEOTIDE SEQUENCE [LARGE SCALE GENOMIC DNA]</scope>
    <source>
        <strain evidence="2 3">RX1</strain>
    </source>
</reference>
<dbReference type="InterPro" id="IPR012347">
    <property type="entry name" value="Ferritin-like"/>
</dbReference>
<dbReference type="EMBL" id="CP136862">
    <property type="protein sequence ID" value="WOJ88940.1"/>
    <property type="molecule type" value="Genomic_DNA"/>
</dbReference>
<keyword evidence="1" id="KW-0175">Coiled coil</keyword>
<dbReference type="RefSeq" id="WP_407338377.1">
    <property type="nucleotide sequence ID" value="NZ_CP136862.1"/>
</dbReference>
<protein>
    <submittedName>
        <fullName evidence="2">Ferritin-like domain-containing protein</fullName>
    </submittedName>
</protein>
<dbReference type="Proteomes" id="UP001626536">
    <property type="component" value="Chromosome"/>
</dbReference>
<feature type="coiled-coil region" evidence="1">
    <location>
        <begin position="31"/>
        <end position="66"/>
    </location>
</feature>
<dbReference type="InterPro" id="IPR047114">
    <property type="entry name" value="YciF"/>
</dbReference>
<dbReference type="PANTHER" id="PTHR30565:SF9">
    <property type="entry name" value="PROTEIN YCIF"/>
    <property type="match status" value="1"/>
</dbReference>
<evidence type="ECO:0000256" key="1">
    <source>
        <dbReference type="SAM" id="Coils"/>
    </source>
</evidence>
<evidence type="ECO:0000313" key="3">
    <source>
        <dbReference type="Proteomes" id="UP001626536"/>
    </source>
</evidence>
<dbReference type="SUPFAM" id="SSF47240">
    <property type="entry name" value="Ferritin-like"/>
    <property type="match status" value="1"/>
</dbReference>